<reference evidence="1" key="2">
    <citation type="journal article" date="2015" name="Data Brief">
        <title>Shoot transcriptome of the giant reed, Arundo donax.</title>
        <authorList>
            <person name="Barrero R.A."/>
            <person name="Guerrero F.D."/>
            <person name="Moolhuijzen P."/>
            <person name="Goolsby J.A."/>
            <person name="Tidwell J."/>
            <person name="Bellgard S.E."/>
            <person name="Bellgard M.I."/>
        </authorList>
    </citation>
    <scope>NUCLEOTIDE SEQUENCE</scope>
    <source>
        <tissue evidence="1">Shoot tissue taken approximately 20 cm above the soil surface</tissue>
    </source>
</reference>
<proteinExistence type="predicted"/>
<dbReference type="AlphaFoldDB" id="A0A0A9ERE2"/>
<organism evidence="1">
    <name type="scientific">Arundo donax</name>
    <name type="common">Giant reed</name>
    <name type="synonym">Donax arundinaceus</name>
    <dbReference type="NCBI Taxonomy" id="35708"/>
    <lineage>
        <taxon>Eukaryota</taxon>
        <taxon>Viridiplantae</taxon>
        <taxon>Streptophyta</taxon>
        <taxon>Embryophyta</taxon>
        <taxon>Tracheophyta</taxon>
        <taxon>Spermatophyta</taxon>
        <taxon>Magnoliopsida</taxon>
        <taxon>Liliopsida</taxon>
        <taxon>Poales</taxon>
        <taxon>Poaceae</taxon>
        <taxon>PACMAD clade</taxon>
        <taxon>Arundinoideae</taxon>
        <taxon>Arundineae</taxon>
        <taxon>Arundo</taxon>
    </lineage>
</organism>
<evidence type="ECO:0000313" key="1">
    <source>
        <dbReference type="EMBL" id="JAE00456.1"/>
    </source>
</evidence>
<accession>A0A0A9ERE2</accession>
<protein>
    <submittedName>
        <fullName evidence="1">RUB1</fullName>
    </submittedName>
</protein>
<dbReference type="EMBL" id="GBRH01197440">
    <property type="protein sequence ID" value="JAE00456.1"/>
    <property type="molecule type" value="Transcribed_RNA"/>
</dbReference>
<reference evidence="1" key="1">
    <citation type="submission" date="2014-09" db="EMBL/GenBank/DDBJ databases">
        <authorList>
            <person name="Magalhaes I.L.F."/>
            <person name="Oliveira U."/>
            <person name="Santos F.R."/>
            <person name="Vidigal T.H.D.A."/>
            <person name="Brescovit A.D."/>
            <person name="Santos A.J."/>
        </authorList>
    </citation>
    <scope>NUCLEOTIDE SEQUENCE</scope>
    <source>
        <tissue evidence="1">Shoot tissue taken approximately 20 cm above the soil surface</tissue>
    </source>
</reference>
<sequence>MLVSSLLMTRLQRTTTLKVALSSILSLL</sequence>
<name>A0A0A9ERE2_ARUDO</name>